<organism evidence="1 2">
    <name type="scientific">Ignelater luminosus</name>
    <name type="common">Cucubano</name>
    <name type="synonym">Pyrophorus luminosus</name>
    <dbReference type="NCBI Taxonomy" id="2038154"/>
    <lineage>
        <taxon>Eukaryota</taxon>
        <taxon>Metazoa</taxon>
        <taxon>Ecdysozoa</taxon>
        <taxon>Arthropoda</taxon>
        <taxon>Hexapoda</taxon>
        <taxon>Insecta</taxon>
        <taxon>Pterygota</taxon>
        <taxon>Neoptera</taxon>
        <taxon>Endopterygota</taxon>
        <taxon>Coleoptera</taxon>
        <taxon>Polyphaga</taxon>
        <taxon>Elateriformia</taxon>
        <taxon>Elateroidea</taxon>
        <taxon>Elateridae</taxon>
        <taxon>Agrypninae</taxon>
        <taxon>Pyrophorini</taxon>
        <taxon>Ignelater</taxon>
    </lineage>
</organism>
<accession>A0A8K0DEW2</accession>
<protein>
    <submittedName>
        <fullName evidence="1">Uncharacterized protein</fullName>
    </submittedName>
</protein>
<sequence length="190" mass="21002">MRAPDAALKDRKIQRLQFHVLLGGASKKENGTSLRSSRINTLTESIIDLNPDKSVDRFAKIALKAAAESTSREQGALLCFNIMTGDLEIAIKSIPGVPCSLYADEVVLWATSSNIKSLEKAINVAMEAAPLIHILYHRIHLEKEKAQLPIGIGRPSSPKLAKQAYLSKRDIRYDQVDHWCISGDRSGQKQ</sequence>
<comment type="caution">
    <text evidence="1">The sequence shown here is derived from an EMBL/GenBank/DDBJ whole genome shotgun (WGS) entry which is preliminary data.</text>
</comment>
<keyword evidence="2" id="KW-1185">Reference proteome</keyword>
<evidence type="ECO:0000313" key="2">
    <source>
        <dbReference type="Proteomes" id="UP000801492"/>
    </source>
</evidence>
<evidence type="ECO:0000313" key="1">
    <source>
        <dbReference type="EMBL" id="KAF2902876.1"/>
    </source>
</evidence>
<dbReference type="Proteomes" id="UP000801492">
    <property type="component" value="Unassembled WGS sequence"/>
</dbReference>
<reference evidence="1" key="1">
    <citation type="submission" date="2019-08" db="EMBL/GenBank/DDBJ databases">
        <title>The genome of the North American firefly Photinus pyralis.</title>
        <authorList>
            <consortium name="Photinus pyralis genome working group"/>
            <person name="Fallon T.R."/>
            <person name="Sander Lower S.E."/>
            <person name="Weng J.-K."/>
        </authorList>
    </citation>
    <scope>NUCLEOTIDE SEQUENCE</scope>
    <source>
        <strain evidence="1">TRF0915ILg1</strain>
        <tissue evidence="1">Whole body</tissue>
    </source>
</reference>
<dbReference type="EMBL" id="VTPC01001157">
    <property type="protein sequence ID" value="KAF2902876.1"/>
    <property type="molecule type" value="Genomic_DNA"/>
</dbReference>
<feature type="non-terminal residue" evidence="1">
    <location>
        <position position="190"/>
    </location>
</feature>
<gene>
    <name evidence="1" type="ORF">ILUMI_03311</name>
</gene>
<dbReference type="AlphaFoldDB" id="A0A8K0DEW2"/>
<name>A0A8K0DEW2_IGNLU</name>
<proteinExistence type="predicted"/>
<dbReference type="OrthoDB" id="6758379at2759"/>